<accession>A0A645IWD4</accession>
<reference evidence="1" key="1">
    <citation type="submission" date="2019-08" db="EMBL/GenBank/DDBJ databases">
        <authorList>
            <person name="Kucharzyk K."/>
            <person name="Murdoch R.W."/>
            <person name="Higgins S."/>
            <person name="Loffler F."/>
        </authorList>
    </citation>
    <scope>NUCLEOTIDE SEQUENCE</scope>
</reference>
<dbReference type="AlphaFoldDB" id="A0A645IWD4"/>
<evidence type="ECO:0000313" key="1">
    <source>
        <dbReference type="EMBL" id="MPN55182.1"/>
    </source>
</evidence>
<organism evidence="1">
    <name type="scientific">bioreactor metagenome</name>
    <dbReference type="NCBI Taxonomy" id="1076179"/>
    <lineage>
        <taxon>unclassified sequences</taxon>
        <taxon>metagenomes</taxon>
        <taxon>ecological metagenomes</taxon>
    </lineage>
</organism>
<sequence>MNFVFWKIIPDKLDIKGRFRIGQIDGYINVTAVHIRISVVIGVGFPDGERFTAVCAKKFAKAASFEVFGMLGRRLRILYPGQLRQKDNRLIRLALGGHGQDVVRFAAELFDANVERRAVHVEIVRKSRIAIRIELAAEYIFRYERFRLGGGRRSERFG</sequence>
<name>A0A645IWD4_9ZZZZ</name>
<dbReference type="EMBL" id="VSSQ01124128">
    <property type="protein sequence ID" value="MPN55182.1"/>
    <property type="molecule type" value="Genomic_DNA"/>
</dbReference>
<protein>
    <submittedName>
        <fullName evidence="1">Uncharacterized protein</fullName>
    </submittedName>
</protein>
<proteinExistence type="predicted"/>
<comment type="caution">
    <text evidence="1">The sequence shown here is derived from an EMBL/GenBank/DDBJ whole genome shotgun (WGS) entry which is preliminary data.</text>
</comment>
<gene>
    <name evidence="1" type="ORF">SDC9_202861</name>
</gene>